<gene>
    <name evidence="3" type="ORF">PPACK8108_LOCUS6867</name>
</gene>
<feature type="compositionally biased region" description="Low complexity" evidence="1">
    <location>
        <begin position="263"/>
        <end position="278"/>
    </location>
</feature>
<dbReference type="GO" id="GO:0070475">
    <property type="term" value="P:rRNA base methylation"/>
    <property type="evidence" value="ECO:0007669"/>
    <property type="project" value="InterPro"/>
</dbReference>
<dbReference type="PANTHER" id="PTHR11538">
    <property type="entry name" value="PHENYLALANYL-TRNA SYNTHETASE"/>
    <property type="match status" value="1"/>
</dbReference>
<evidence type="ECO:0000256" key="1">
    <source>
        <dbReference type="SAM" id="MobiDB-lite"/>
    </source>
</evidence>
<name>A0AAV0ATT1_PHAPC</name>
<evidence type="ECO:0000313" key="3">
    <source>
        <dbReference type="EMBL" id="CAH7672086.1"/>
    </source>
</evidence>
<evidence type="ECO:0000259" key="2">
    <source>
        <dbReference type="Pfam" id="PF10354"/>
    </source>
</evidence>
<feature type="region of interest" description="Disordered" evidence="1">
    <location>
        <begin position="263"/>
        <end position="315"/>
    </location>
</feature>
<feature type="compositionally biased region" description="Basic residues" evidence="1">
    <location>
        <begin position="287"/>
        <end position="296"/>
    </location>
</feature>
<dbReference type="PANTHER" id="PTHR11538:SF26">
    <property type="entry name" value="FERREDOXIN-FOLD ANTICODON-BINDING DOMAIN-CONTAINING PROTEIN 1"/>
    <property type="match status" value="1"/>
</dbReference>
<evidence type="ECO:0000313" key="4">
    <source>
        <dbReference type="Proteomes" id="UP001153365"/>
    </source>
</evidence>
<reference evidence="3" key="1">
    <citation type="submission" date="2022-06" db="EMBL/GenBank/DDBJ databases">
        <authorList>
            <consortium name="SYNGENTA / RWTH Aachen University"/>
        </authorList>
    </citation>
    <scope>NUCLEOTIDE SEQUENCE</scope>
</reference>
<dbReference type="EMBL" id="CALTRL010001316">
    <property type="protein sequence ID" value="CAH7672086.1"/>
    <property type="molecule type" value="Genomic_DNA"/>
</dbReference>
<feature type="compositionally biased region" description="Basic and acidic residues" evidence="1">
    <location>
        <begin position="410"/>
        <end position="439"/>
    </location>
</feature>
<sequence length="446" mass="50913">MAKKRLKLYQALAKAQPRKKLNSTVKDLKSDQANQSERRLKKVHNSTNQSNKSLSDKTGYSSDIIKFREEDVIRGRRIDDDGVEVSNGTIGARIDWEVEDEDFKKSDLVESLEKKLISQSIDSRNNRNKSSHHLDCDRCMVRPGQKILLVGEVSLVVYHSIPGESITATTIDSRSKVLSKYSDASKFLNVLENHKVNVIFELDCTRLEKDKRIKSLKPFDRVIFNFPHLGLSEADMDRNIRSNQILLLKFFRSVSGVLFKSSSVSNNHSNSSHRNASKSFDEDSKNSKKKRKRKLSVNKLNCDSSDDESVESVDDHRSANGTVLITLGDKPPYSLWQLPQLAKKGPILVHSILYPNQPQNFSNSNPQQQPSFNVLRSFEFKSNLYPMYHHCKTVGSRKIFNPLSNVTHQSKKESFSGDEGKIHLEKFEDSQPDKPRTWEFELTSNN</sequence>
<proteinExistence type="predicted"/>
<comment type="caution">
    <text evidence="3">The sequence shown here is derived from an EMBL/GenBank/DDBJ whole genome shotgun (WGS) entry which is preliminary data.</text>
</comment>
<feature type="domain" description="25S rRNA (uridine-N(3))-methyltransferase BMT5-like" evidence="2">
    <location>
        <begin position="164"/>
        <end position="391"/>
    </location>
</feature>
<organism evidence="3 4">
    <name type="scientific">Phakopsora pachyrhizi</name>
    <name type="common">Asian soybean rust disease fungus</name>
    <dbReference type="NCBI Taxonomy" id="170000"/>
    <lineage>
        <taxon>Eukaryota</taxon>
        <taxon>Fungi</taxon>
        <taxon>Dikarya</taxon>
        <taxon>Basidiomycota</taxon>
        <taxon>Pucciniomycotina</taxon>
        <taxon>Pucciniomycetes</taxon>
        <taxon>Pucciniales</taxon>
        <taxon>Phakopsoraceae</taxon>
        <taxon>Phakopsora</taxon>
    </lineage>
</organism>
<accession>A0AAV0ATT1</accession>
<keyword evidence="4" id="KW-1185">Reference proteome</keyword>
<dbReference type="Proteomes" id="UP001153365">
    <property type="component" value="Unassembled WGS sequence"/>
</dbReference>
<feature type="region of interest" description="Disordered" evidence="1">
    <location>
        <begin position="410"/>
        <end position="446"/>
    </location>
</feature>
<feature type="compositionally biased region" description="Polar residues" evidence="1">
    <location>
        <begin position="45"/>
        <end position="58"/>
    </location>
</feature>
<dbReference type="GO" id="GO:0070042">
    <property type="term" value="F:rRNA (uridine-N3-)-methyltransferase activity"/>
    <property type="evidence" value="ECO:0007669"/>
    <property type="project" value="InterPro"/>
</dbReference>
<feature type="region of interest" description="Disordered" evidence="1">
    <location>
        <begin position="17"/>
        <end position="58"/>
    </location>
</feature>
<dbReference type="Pfam" id="PF10354">
    <property type="entry name" value="BMT5-like"/>
    <property type="match status" value="1"/>
</dbReference>
<dbReference type="InterPro" id="IPR019446">
    <property type="entry name" value="BMT5-like"/>
</dbReference>
<protein>
    <recommendedName>
        <fullName evidence="2">25S rRNA (uridine-N(3))-methyltransferase BMT5-like domain-containing protein</fullName>
    </recommendedName>
</protein>
<dbReference type="AlphaFoldDB" id="A0AAV0ATT1"/>
<dbReference type="GO" id="GO:0005737">
    <property type="term" value="C:cytoplasm"/>
    <property type="evidence" value="ECO:0007669"/>
    <property type="project" value="TreeGrafter"/>
</dbReference>